<dbReference type="GeneID" id="86941154"/>
<dbReference type="InterPro" id="IPR036217">
    <property type="entry name" value="MethylDNA_cys_MeTrfase_DNAb"/>
</dbReference>
<dbReference type="RefSeq" id="WP_009533242.1">
    <property type="nucleotide sequence ID" value="NZ_JH590863.1"/>
</dbReference>
<keyword evidence="9" id="KW-1185">Reference proteome</keyword>
<dbReference type="PANTHER" id="PTHR10815">
    <property type="entry name" value="METHYLATED-DNA--PROTEIN-CYSTEINE METHYLTRANSFERASE"/>
    <property type="match status" value="1"/>
</dbReference>
<dbReference type="NCBIfam" id="TIGR00589">
    <property type="entry name" value="ogt"/>
    <property type="match status" value="1"/>
</dbReference>
<dbReference type="GO" id="GO:0006281">
    <property type="term" value="P:DNA repair"/>
    <property type="evidence" value="ECO:0007669"/>
    <property type="project" value="UniProtKB-KW"/>
</dbReference>
<dbReference type="AlphaFoldDB" id="A0AA36Y4S4"/>
<evidence type="ECO:0000313" key="9">
    <source>
        <dbReference type="Proteomes" id="UP000018466"/>
    </source>
</evidence>
<comment type="catalytic activity">
    <reaction evidence="6">
        <text>a 6-O-methyl-2'-deoxyguanosine in DNA + L-cysteinyl-[protein] = S-methyl-L-cysteinyl-[protein] + a 2'-deoxyguanosine in DNA</text>
        <dbReference type="Rhea" id="RHEA:24000"/>
        <dbReference type="Rhea" id="RHEA-COMP:10131"/>
        <dbReference type="Rhea" id="RHEA-COMP:10132"/>
        <dbReference type="Rhea" id="RHEA-COMP:11367"/>
        <dbReference type="Rhea" id="RHEA-COMP:11368"/>
        <dbReference type="ChEBI" id="CHEBI:29950"/>
        <dbReference type="ChEBI" id="CHEBI:82612"/>
        <dbReference type="ChEBI" id="CHEBI:85445"/>
        <dbReference type="ChEBI" id="CHEBI:85448"/>
        <dbReference type="EC" id="2.1.1.63"/>
    </reaction>
</comment>
<evidence type="ECO:0000256" key="2">
    <source>
        <dbReference type="ARBA" id="ARBA00022603"/>
    </source>
</evidence>
<dbReference type="GO" id="GO:0003908">
    <property type="term" value="F:methylated-DNA-[protein]-cysteine S-methyltransferase activity"/>
    <property type="evidence" value="ECO:0007669"/>
    <property type="project" value="UniProtKB-EC"/>
</dbReference>
<reference evidence="8 9" key="1">
    <citation type="submission" date="2011-10" db="EMBL/GenBank/DDBJ databases">
        <title>The Genome Sequence of Lachnospiraceae bacterium ACC2.</title>
        <authorList>
            <consortium name="The Broad Institute Genome Sequencing Platform"/>
            <person name="Earl A."/>
            <person name="Ward D."/>
            <person name="Feldgarden M."/>
            <person name="Gevers D."/>
            <person name="Sizova M."/>
            <person name="Hazen A."/>
            <person name="Epstein S."/>
            <person name="Young S.K."/>
            <person name="Zeng Q."/>
            <person name="Gargeya S."/>
            <person name="Fitzgerald M."/>
            <person name="Haas B."/>
            <person name="Abouelleil A."/>
            <person name="Alvarado L."/>
            <person name="Arachchi H.M."/>
            <person name="Berlin A."/>
            <person name="Brown A."/>
            <person name="Chapman S.B."/>
            <person name="Chen Z."/>
            <person name="Dunbar C."/>
            <person name="Freedman E."/>
            <person name="Gearin G."/>
            <person name="Goldberg J."/>
            <person name="Griggs A."/>
            <person name="Gujja S."/>
            <person name="Heiman D."/>
            <person name="Howarth C."/>
            <person name="Larson L."/>
            <person name="Lui A."/>
            <person name="MacDonald P.J.P."/>
            <person name="Montmayeur A."/>
            <person name="Murphy C."/>
            <person name="Neiman D."/>
            <person name="Pearson M."/>
            <person name="Priest M."/>
            <person name="Roberts A."/>
            <person name="Saif S."/>
            <person name="Shea T."/>
            <person name="Shenoy N."/>
            <person name="Sisk P."/>
            <person name="Stolte C."/>
            <person name="Sykes S."/>
            <person name="Wortman J."/>
            <person name="Nusbaum C."/>
            <person name="Birren B."/>
        </authorList>
    </citation>
    <scope>NUCLEOTIDE SEQUENCE [LARGE SCALE GENOMIC DNA]</scope>
    <source>
        <strain evidence="8 9">ACC2</strain>
    </source>
</reference>
<keyword evidence="3" id="KW-0808">Transferase</keyword>
<evidence type="ECO:0000256" key="5">
    <source>
        <dbReference type="ARBA" id="ARBA00023204"/>
    </source>
</evidence>
<dbReference type="Gene3D" id="3.30.160.70">
    <property type="entry name" value="Methylated DNA-protein cysteine methyltransferase domain"/>
    <property type="match status" value="1"/>
</dbReference>
<keyword evidence="2" id="KW-0489">Methyltransferase</keyword>
<gene>
    <name evidence="8" type="ORF">HMPREF9623_01410</name>
</gene>
<feature type="domain" description="Methylated-DNA-[protein]-cysteine S-methyltransferase DNA binding" evidence="7">
    <location>
        <begin position="83"/>
        <end position="167"/>
    </location>
</feature>
<evidence type="ECO:0000259" key="7">
    <source>
        <dbReference type="Pfam" id="PF01035"/>
    </source>
</evidence>
<comment type="caution">
    <text evidence="8">The sequence shown here is derived from an EMBL/GenBank/DDBJ whole genome shotgun (WGS) entry which is preliminary data.</text>
</comment>
<dbReference type="InterPro" id="IPR036631">
    <property type="entry name" value="MGMT_N_sf"/>
</dbReference>
<dbReference type="InterPro" id="IPR036388">
    <property type="entry name" value="WH-like_DNA-bd_sf"/>
</dbReference>
<evidence type="ECO:0000313" key="8">
    <source>
        <dbReference type="EMBL" id="EHO16711.1"/>
    </source>
</evidence>
<dbReference type="Gene3D" id="1.10.10.10">
    <property type="entry name" value="Winged helix-like DNA-binding domain superfamily/Winged helix DNA-binding domain"/>
    <property type="match status" value="1"/>
</dbReference>
<evidence type="ECO:0000256" key="4">
    <source>
        <dbReference type="ARBA" id="ARBA00022763"/>
    </source>
</evidence>
<comment type="catalytic activity">
    <reaction evidence="1">
        <text>a 4-O-methyl-thymidine in DNA + L-cysteinyl-[protein] = a thymidine in DNA + S-methyl-L-cysteinyl-[protein]</text>
        <dbReference type="Rhea" id="RHEA:53428"/>
        <dbReference type="Rhea" id="RHEA-COMP:10131"/>
        <dbReference type="Rhea" id="RHEA-COMP:10132"/>
        <dbReference type="Rhea" id="RHEA-COMP:13555"/>
        <dbReference type="Rhea" id="RHEA-COMP:13556"/>
        <dbReference type="ChEBI" id="CHEBI:29950"/>
        <dbReference type="ChEBI" id="CHEBI:82612"/>
        <dbReference type="ChEBI" id="CHEBI:137386"/>
        <dbReference type="ChEBI" id="CHEBI:137387"/>
        <dbReference type="EC" id="2.1.1.63"/>
    </reaction>
</comment>
<dbReference type="CDD" id="cd06445">
    <property type="entry name" value="ATase"/>
    <property type="match status" value="1"/>
</dbReference>
<evidence type="ECO:0000256" key="3">
    <source>
        <dbReference type="ARBA" id="ARBA00022679"/>
    </source>
</evidence>
<dbReference type="InterPro" id="IPR001497">
    <property type="entry name" value="MethylDNA_cys_MeTrfase_AS"/>
</dbReference>
<accession>A0AA36Y4S4</accession>
<keyword evidence="5" id="KW-0234">DNA repair</keyword>
<proteinExistence type="predicted"/>
<evidence type="ECO:0000256" key="1">
    <source>
        <dbReference type="ARBA" id="ARBA00001286"/>
    </source>
</evidence>
<name>A0AA36Y4S4_9FIRM</name>
<keyword evidence="4" id="KW-0227">DNA damage</keyword>
<dbReference type="PROSITE" id="PS00374">
    <property type="entry name" value="MGMT"/>
    <property type="match status" value="1"/>
</dbReference>
<dbReference type="PANTHER" id="PTHR10815:SF5">
    <property type="entry name" value="METHYLATED-DNA--PROTEIN-CYSTEINE METHYLTRANSFERASE"/>
    <property type="match status" value="1"/>
</dbReference>
<evidence type="ECO:0000256" key="6">
    <source>
        <dbReference type="ARBA" id="ARBA00049348"/>
    </source>
</evidence>
<dbReference type="Proteomes" id="UP000018466">
    <property type="component" value="Unassembled WGS sequence"/>
</dbReference>
<organism evidence="8 9">
    <name type="scientific">Stomatobaculum longum</name>
    <dbReference type="NCBI Taxonomy" id="796942"/>
    <lineage>
        <taxon>Bacteria</taxon>
        <taxon>Bacillati</taxon>
        <taxon>Bacillota</taxon>
        <taxon>Clostridia</taxon>
        <taxon>Lachnospirales</taxon>
        <taxon>Lachnospiraceae</taxon>
        <taxon>Stomatobaculum</taxon>
    </lineage>
</organism>
<dbReference type="SUPFAM" id="SSF53155">
    <property type="entry name" value="Methylated DNA-protein cysteine methyltransferase domain"/>
    <property type="match status" value="1"/>
</dbReference>
<dbReference type="Pfam" id="PF01035">
    <property type="entry name" value="DNA_binding_1"/>
    <property type="match status" value="1"/>
</dbReference>
<dbReference type="GO" id="GO:0032259">
    <property type="term" value="P:methylation"/>
    <property type="evidence" value="ECO:0007669"/>
    <property type="project" value="UniProtKB-KW"/>
</dbReference>
<dbReference type="InterPro" id="IPR014048">
    <property type="entry name" value="MethylDNA_cys_MeTrfase_DNA-bd"/>
</dbReference>
<dbReference type="EMBL" id="AGEL01000007">
    <property type="protein sequence ID" value="EHO16711.1"/>
    <property type="molecule type" value="Genomic_DNA"/>
</dbReference>
<sequence>MMYIAHADSPVGALTLASADGATLSGLWIDGQKYDRALLKEETVRECETDSLAIFRETARWLKLYFSGQEPNFYPRLSFSGSEFRKEIAREMLSVPYGRTASYKQLAESLAARQGKSYVSPHATGGAVAHNPLLILIPCHRIIGADGRLTGYAGGLERKKYLLALEAGQL</sequence>
<protein>
    <submittedName>
        <fullName evidence="8">Methylated-DNA-[protein]-cysteine S-methyltransferase</fullName>
    </submittedName>
</protein>
<dbReference type="SUPFAM" id="SSF46767">
    <property type="entry name" value="Methylated DNA-protein cysteine methyltransferase, C-terminal domain"/>
    <property type="match status" value="1"/>
</dbReference>